<dbReference type="AlphaFoldDB" id="A0AAU7JGX6"/>
<gene>
    <name evidence="2" type="ORF">ABEG18_00570</name>
</gene>
<dbReference type="EMBL" id="CP157484">
    <property type="protein sequence ID" value="XBO39314.1"/>
    <property type="molecule type" value="Genomic_DNA"/>
</dbReference>
<accession>A0AAU7JGX6</accession>
<evidence type="ECO:0000259" key="1">
    <source>
        <dbReference type="Pfam" id="PF07811"/>
    </source>
</evidence>
<protein>
    <submittedName>
        <fullName evidence="2">TadE/TadG family type IV pilus assembly protein</fullName>
    </submittedName>
</protein>
<dbReference type="RefSeq" id="WP_406856156.1">
    <property type="nucleotide sequence ID" value="NZ_CP157484.1"/>
</dbReference>
<proteinExistence type="predicted"/>
<evidence type="ECO:0000313" key="2">
    <source>
        <dbReference type="EMBL" id="XBO39314.1"/>
    </source>
</evidence>
<name>A0AAU7JGX6_9HYPH</name>
<reference evidence="2" key="1">
    <citation type="submission" date="2024-05" db="EMBL/GenBank/DDBJ databases">
        <authorList>
            <person name="Kim S."/>
            <person name="Heo J."/>
            <person name="Choi H."/>
            <person name="Choi Y."/>
            <person name="Kwon S.-W."/>
            <person name="Kim Y."/>
        </authorList>
    </citation>
    <scope>NUCLEOTIDE SEQUENCE</scope>
    <source>
        <strain evidence="2">KACC 23698</strain>
    </source>
</reference>
<feature type="domain" description="TadE-like" evidence="1">
    <location>
        <begin position="28"/>
        <end position="65"/>
    </location>
</feature>
<organism evidence="2">
    <name type="scientific">Alsobacter sp. KACC 23698</name>
    <dbReference type="NCBI Taxonomy" id="3149229"/>
    <lineage>
        <taxon>Bacteria</taxon>
        <taxon>Pseudomonadati</taxon>
        <taxon>Pseudomonadota</taxon>
        <taxon>Alphaproteobacteria</taxon>
        <taxon>Hyphomicrobiales</taxon>
        <taxon>Alsobacteraceae</taxon>
        <taxon>Alsobacter</taxon>
    </lineage>
</organism>
<dbReference type="Pfam" id="PF07811">
    <property type="entry name" value="TadE"/>
    <property type="match status" value="1"/>
</dbReference>
<dbReference type="InterPro" id="IPR012495">
    <property type="entry name" value="TadE-like_dom"/>
</dbReference>
<sequence length="218" mass="23523">MTTFSAAARAFAARRFRPVADLVRDPRGVAAIEFALILPVMLSLYIGSVEVSMGLSADRKVVLLTRTLADLVSQNDITEINQLKTIMNAGKVVLSPLKASDARMRITSIAISSTSGKEATACWSEVGQSSPSGWTAYSRGRTFNTAEVPAALRNDNGTSLVMAEVQYTYKPVMGYVITGTLNLQERIFMRPRISTYVGRSETSIPNAGKPASGQTYCS</sequence>